<dbReference type="GO" id="GO:0005737">
    <property type="term" value="C:cytoplasm"/>
    <property type="evidence" value="ECO:0007669"/>
    <property type="project" value="UniProtKB-SubCell"/>
</dbReference>
<dbReference type="eggNOG" id="COG3599">
    <property type="taxonomic scope" value="Bacteria"/>
</dbReference>
<dbReference type="Proteomes" id="UP000009011">
    <property type="component" value="Chromosome"/>
</dbReference>
<dbReference type="OrthoDB" id="9815492at2"/>
<name>I6ZTG7_MELRP</name>
<dbReference type="PANTHER" id="PTHR35794">
    <property type="entry name" value="CELL DIVISION PROTEIN DIVIVA"/>
    <property type="match status" value="1"/>
</dbReference>
<evidence type="ECO:0000256" key="5">
    <source>
        <dbReference type="ARBA" id="ARBA00023054"/>
    </source>
</evidence>
<keyword evidence="5 7" id="KW-0175">Coiled coil</keyword>
<dbReference type="EMBL" id="CP003557">
    <property type="protein sequence ID" value="AFN75339.1"/>
    <property type="molecule type" value="Genomic_DNA"/>
</dbReference>
<keyword evidence="6" id="KW-0131">Cell cycle</keyword>
<dbReference type="PANTHER" id="PTHR35794:SF2">
    <property type="entry name" value="CELL DIVISION PROTEIN DIVIVA"/>
    <property type="match status" value="1"/>
</dbReference>
<accession>I6ZTG7</accession>
<dbReference type="HOGENOM" id="CLU_076854_2_0_10"/>
<evidence type="ECO:0000256" key="6">
    <source>
        <dbReference type="ARBA" id="ARBA00023306"/>
    </source>
</evidence>
<dbReference type="InterPro" id="IPR007793">
    <property type="entry name" value="DivIVA_fam"/>
</dbReference>
<dbReference type="RefSeq" id="WP_014856771.1">
    <property type="nucleotide sequence ID" value="NC_018178.1"/>
</dbReference>
<dbReference type="Pfam" id="PF05103">
    <property type="entry name" value="DivIVA"/>
    <property type="match status" value="1"/>
</dbReference>
<sequence length="189" mass="22202">MKFTPYGIKNQEFNKSVRGYDRDEVKAFLERLADEFERISNENDRLQKELELKEEQLAEYKKLEKNLQSALLSATETTSKAVDSTKKQTALMIKEAEIKAAQIIEKAKESADALREAVIKLREEKKLLIAKLKAMVDTQSNLMEIITDKNKTTPDVLIKNKQQANRPKKNNRRLMWTIFWRNYYEQTDR</sequence>
<evidence type="ECO:0000256" key="3">
    <source>
        <dbReference type="ARBA" id="ARBA00022490"/>
    </source>
</evidence>
<dbReference type="Gene3D" id="6.10.250.660">
    <property type="match status" value="1"/>
</dbReference>
<dbReference type="GO" id="GO:0051301">
    <property type="term" value="P:cell division"/>
    <property type="evidence" value="ECO:0007669"/>
    <property type="project" value="UniProtKB-KW"/>
</dbReference>
<dbReference type="NCBIfam" id="TIGR03544">
    <property type="entry name" value="DivI1A_domain"/>
    <property type="match status" value="1"/>
</dbReference>
<evidence type="ECO:0000256" key="4">
    <source>
        <dbReference type="ARBA" id="ARBA00022618"/>
    </source>
</evidence>
<protein>
    <submittedName>
        <fullName evidence="8">DivIVA family protein</fullName>
    </submittedName>
</protein>
<evidence type="ECO:0000313" key="8">
    <source>
        <dbReference type="EMBL" id="AFN75339.1"/>
    </source>
</evidence>
<organism evidence="8 9">
    <name type="scientific">Melioribacter roseus (strain DSM 23840 / JCM 17771 / VKM B-2668 / P3M-2)</name>
    <dbReference type="NCBI Taxonomy" id="1191523"/>
    <lineage>
        <taxon>Bacteria</taxon>
        <taxon>Pseudomonadati</taxon>
        <taxon>Ignavibacteriota</taxon>
        <taxon>Ignavibacteria</taxon>
        <taxon>Ignavibacteriales</taxon>
        <taxon>Melioribacteraceae</taxon>
        <taxon>Melioribacter</taxon>
    </lineage>
</organism>
<reference evidence="8 9" key="1">
    <citation type="journal article" date="2013" name="PLoS ONE">
        <title>Genomic analysis of Melioribacter roseus, facultatively anaerobic organotrophic bacterium representing a novel deep lineage within Bacteriodetes/Chlorobi group.</title>
        <authorList>
            <person name="Kadnikov V.V."/>
            <person name="Mardanov A.V."/>
            <person name="Podosokorskaya O.A."/>
            <person name="Gavrilov S.N."/>
            <person name="Kublanov I.V."/>
            <person name="Beletsky A.V."/>
            <person name="Bonch-Osmolovskaya E.A."/>
            <person name="Ravin N.V."/>
        </authorList>
    </citation>
    <scope>NUCLEOTIDE SEQUENCE [LARGE SCALE GENOMIC DNA]</scope>
    <source>
        <strain evidence="9">JCM 17771 / P3M-2</strain>
    </source>
</reference>
<comment type="subcellular location">
    <subcellularLocation>
        <location evidence="1">Cytoplasm</location>
    </subcellularLocation>
</comment>
<proteinExistence type="inferred from homology"/>
<dbReference type="KEGG" id="mro:MROS_2109"/>
<feature type="coiled-coil region" evidence="7">
    <location>
        <begin position="29"/>
        <end position="131"/>
    </location>
</feature>
<keyword evidence="4" id="KW-0132">Cell division</keyword>
<evidence type="ECO:0000256" key="7">
    <source>
        <dbReference type="SAM" id="Coils"/>
    </source>
</evidence>
<keyword evidence="9" id="KW-1185">Reference proteome</keyword>
<dbReference type="InterPro" id="IPR019933">
    <property type="entry name" value="DivIVA_domain"/>
</dbReference>
<comment type="similarity">
    <text evidence="2">Belongs to the DivIVA family.</text>
</comment>
<keyword evidence="3" id="KW-0963">Cytoplasm</keyword>
<evidence type="ECO:0000256" key="2">
    <source>
        <dbReference type="ARBA" id="ARBA00009008"/>
    </source>
</evidence>
<evidence type="ECO:0000256" key="1">
    <source>
        <dbReference type="ARBA" id="ARBA00004496"/>
    </source>
</evidence>
<gene>
    <name evidence="8" type="ordered locus">MROS_2109</name>
</gene>
<dbReference type="AlphaFoldDB" id="I6ZTG7"/>
<evidence type="ECO:0000313" key="9">
    <source>
        <dbReference type="Proteomes" id="UP000009011"/>
    </source>
</evidence>
<dbReference type="STRING" id="1191523.MROS_2109"/>